<feature type="domain" description="UspA" evidence="2">
    <location>
        <begin position="1"/>
        <end position="43"/>
    </location>
</feature>
<dbReference type="EMBL" id="JACHHE010000006">
    <property type="protein sequence ID" value="MBB5181056.1"/>
    <property type="molecule type" value="Genomic_DNA"/>
</dbReference>
<dbReference type="AlphaFoldDB" id="A0A7W8CT04"/>
<dbReference type="PANTHER" id="PTHR46268:SF6">
    <property type="entry name" value="UNIVERSAL STRESS PROTEIN UP12"/>
    <property type="match status" value="1"/>
</dbReference>
<dbReference type="PRINTS" id="PR01438">
    <property type="entry name" value="UNVRSLSTRESS"/>
</dbReference>
<dbReference type="Pfam" id="PF00582">
    <property type="entry name" value="Usp"/>
    <property type="match status" value="2"/>
</dbReference>
<comment type="caution">
    <text evidence="3">The sequence shown here is derived from an EMBL/GenBank/DDBJ whole genome shotgun (WGS) entry which is preliminary data.</text>
</comment>
<organism evidence="3 4">
    <name type="scientific">Planococcus koreensis</name>
    <dbReference type="NCBI Taxonomy" id="112331"/>
    <lineage>
        <taxon>Bacteria</taxon>
        <taxon>Bacillati</taxon>
        <taxon>Bacillota</taxon>
        <taxon>Bacilli</taxon>
        <taxon>Bacillales</taxon>
        <taxon>Caryophanaceae</taxon>
        <taxon>Planococcus</taxon>
    </lineage>
</organism>
<evidence type="ECO:0000256" key="1">
    <source>
        <dbReference type="ARBA" id="ARBA00008791"/>
    </source>
</evidence>
<dbReference type="InterPro" id="IPR006016">
    <property type="entry name" value="UspA"/>
</dbReference>
<proteinExistence type="inferred from homology"/>
<dbReference type="Gene3D" id="3.40.50.620">
    <property type="entry name" value="HUPs"/>
    <property type="match status" value="1"/>
</dbReference>
<protein>
    <submittedName>
        <fullName evidence="3">Nucleotide-binding universal stress UspA family protein</fullName>
    </submittedName>
</protein>
<feature type="domain" description="UspA" evidence="2">
    <location>
        <begin position="90"/>
        <end position="178"/>
    </location>
</feature>
<evidence type="ECO:0000313" key="3">
    <source>
        <dbReference type="EMBL" id="MBB5181056.1"/>
    </source>
</evidence>
<sequence length="178" mass="19631">MFHNIAVAYDGSEGSKMALEQALKLMEAMPDAKLNVIYVNEEYHENFRAARIGDVSPRVVSANVDSTYAQYMPPEIGENDYRAPSDLKRPDDYEDSATEYSKHMHTAIQQQLDAKGVKANVLALEGSASKMIPAYIDEQNVDLLVVGNSGKSGLQKFFIGSVSKRLLKDSPCSVLVIK</sequence>
<gene>
    <name evidence="3" type="ORF">HNQ44_002501</name>
</gene>
<dbReference type="InterPro" id="IPR006015">
    <property type="entry name" value="Universal_stress_UspA"/>
</dbReference>
<dbReference type="CDD" id="cd00293">
    <property type="entry name" value="USP-like"/>
    <property type="match status" value="1"/>
</dbReference>
<comment type="similarity">
    <text evidence="1">Belongs to the universal stress protein A family.</text>
</comment>
<dbReference type="PANTHER" id="PTHR46268">
    <property type="entry name" value="STRESS RESPONSE PROTEIN NHAX"/>
    <property type="match status" value="1"/>
</dbReference>
<dbReference type="Proteomes" id="UP000525923">
    <property type="component" value="Unassembled WGS sequence"/>
</dbReference>
<evidence type="ECO:0000259" key="2">
    <source>
        <dbReference type="Pfam" id="PF00582"/>
    </source>
</evidence>
<dbReference type="SUPFAM" id="SSF52402">
    <property type="entry name" value="Adenine nucleotide alpha hydrolases-like"/>
    <property type="match status" value="1"/>
</dbReference>
<dbReference type="InterPro" id="IPR014729">
    <property type="entry name" value="Rossmann-like_a/b/a_fold"/>
</dbReference>
<dbReference type="RefSeq" id="WP_135500953.1">
    <property type="nucleotide sequence ID" value="NZ_JACHHE010000006.1"/>
</dbReference>
<dbReference type="OrthoDB" id="2426295at2"/>
<keyword evidence="4" id="KW-1185">Reference proteome</keyword>
<name>A0A7W8CT04_9BACL</name>
<accession>A0A7W8CT04</accession>
<evidence type="ECO:0000313" key="4">
    <source>
        <dbReference type="Proteomes" id="UP000525923"/>
    </source>
</evidence>
<reference evidence="3 4" key="1">
    <citation type="submission" date="2020-08" db="EMBL/GenBank/DDBJ databases">
        <title>Genomic Encyclopedia of Type Strains, Phase IV (KMG-IV): sequencing the most valuable type-strain genomes for metagenomic binning, comparative biology and taxonomic classification.</title>
        <authorList>
            <person name="Goeker M."/>
        </authorList>
    </citation>
    <scope>NUCLEOTIDE SEQUENCE [LARGE SCALE GENOMIC DNA]</scope>
    <source>
        <strain evidence="3 4">DSM 15895</strain>
    </source>
</reference>